<dbReference type="EMBL" id="VSRR010002848">
    <property type="protein sequence ID" value="MPC33508.1"/>
    <property type="molecule type" value="Genomic_DNA"/>
</dbReference>
<dbReference type="AlphaFoldDB" id="A0A5B7EJJ4"/>
<reference evidence="2 3" key="1">
    <citation type="submission" date="2019-05" db="EMBL/GenBank/DDBJ databases">
        <title>Another draft genome of Portunus trituberculatus and its Hox gene families provides insights of decapod evolution.</title>
        <authorList>
            <person name="Jeong J.-H."/>
            <person name="Song I."/>
            <person name="Kim S."/>
            <person name="Choi T."/>
            <person name="Kim D."/>
            <person name="Ryu S."/>
            <person name="Kim W."/>
        </authorList>
    </citation>
    <scope>NUCLEOTIDE SEQUENCE [LARGE SCALE GENOMIC DNA]</scope>
    <source>
        <tissue evidence="2">Muscle</tissue>
    </source>
</reference>
<keyword evidence="3" id="KW-1185">Reference proteome</keyword>
<evidence type="ECO:0000313" key="3">
    <source>
        <dbReference type="Proteomes" id="UP000324222"/>
    </source>
</evidence>
<accession>A0A5B7EJJ4</accession>
<comment type="caution">
    <text evidence="2">The sequence shown here is derived from an EMBL/GenBank/DDBJ whole genome shotgun (WGS) entry which is preliminary data.</text>
</comment>
<name>A0A5B7EJJ4_PORTR</name>
<evidence type="ECO:0000313" key="2">
    <source>
        <dbReference type="EMBL" id="MPC33508.1"/>
    </source>
</evidence>
<protein>
    <submittedName>
        <fullName evidence="2">Uncharacterized protein</fullName>
    </submittedName>
</protein>
<feature type="region of interest" description="Disordered" evidence="1">
    <location>
        <begin position="21"/>
        <end position="62"/>
    </location>
</feature>
<organism evidence="2 3">
    <name type="scientific">Portunus trituberculatus</name>
    <name type="common">Swimming crab</name>
    <name type="synonym">Neptunus trituberculatus</name>
    <dbReference type="NCBI Taxonomy" id="210409"/>
    <lineage>
        <taxon>Eukaryota</taxon>
        <taxon>Metazoa</taxon>
        <taxon>Ecdysozoa</taxon>
        <taxon>Arthropoda</taxon>
        <taxon>Crustacea</taxon>
        <taxon>Multicrustacea</taxon>
        <taxon>Malacostraca</taxon>
        <taxon>Eumalacostraca</taxon>
        <taxon>Eucarida</taxon>
        <taxon>Decapoda</taxon>
        <taxon>Pleocyemata</taxon>
        <taxon>Brachyura</taxon>
        <taxon>Eubrachyura</taxon>
        <taxon>Portunoidea</taxon>
        <taxon>Portunidae</taxon>
        <taxon>Portuninae</taxon>
        <taxon>Portunus</taxon>
    </lineage>
</organism>
<proteinExistence type="predicted"/>
<feature type="compositionally biased region" description="Basic residues" evidence="1">
    <location>
        <begin position="50"/>
        <end position="62"/>
    </location>
</feature>
<dbReference type="Proteomes" id="UP000324222">
    <property type="component" value="Unassembled WGS sequence"/>
</dbReference>
<evidence type="ECO:0000256" key="1">
    <source>
        <dbReference type="SAM" id="MobiDB-lite"/>
    </source>
</evidence>
<gene>
    <name evidence="2" type="ORF">E2C01_026860</name>
</gene>
<sequence>MIWDFETREQREWRRLHLRDGGRGENLAGASESNQRRKLISGQLLQRPLKPPRKWGRARALG</sequence>